<dbReference type="PANTHER" id="PTHR30055">
    <property type="entry name" value="HTH-TYPE TRANSCRIPTIONAL REGULATOR RUTR"/>
    <property type="match status" value="1"/>
</dbReference>
<evidence type="ECO:0000256" key="1">
    <source>
        <dbReference type="ARBA" id="ARBA00023015"/>
    </source>
</evidence>
<reference evidence="7 8" key="1">
    <citation type="submission" date="2024-09" db="EMBL/GenBank/DDBJ databases">
        <title>The Natural Products Discovery Center: Release of the First 8490 Sequenced Strains for Exploring Actinobacteria Biosynthetic Diversity.</title>
        <authorList>
            <person name="Kalkreuter E."/>
            <person name="Kautsar S.A."/>
            <person name="Yang D."/>
            <person name="Bader C.D."/>
            <person name="Teijaro C.N."/>
            <person name="Fluegel L."/>
            <person name="Davis C.M."/>
            <person name="Simpson J.R."/>
            <person name="Lauterbach L."/>
            <person name="Steele A.D."/>
            <person name="Gui C."/>
            <person name="Meng S."/>
            <person name="Li G."/>
            <person name="Viehrig K."/>
            <person name="Ye F."/>
            <person name="Su P."/>
            <person name="Kiefer A.F."/>
            <person name="Nichols A."/>
            <person name="Cepeda A.J."/>
            <person name="Yan W."/>
            <person name="Fan B."/>
            <person name="Jiang Y."/>
            <person name="Adhikari A."/>
            <person name="Zheng C.-J."/>
            <person name="Schuster L."/>
            <person name="Cowan T.M."/>
            <person name="Smanski M.J."/>
            <person name="Chevrette M.G."/>
            <person name="De Carvalho L.P.S."/>
            <person name="Shen B."/>
        </authorList>
    </citation>
    <scope>NUCLEOTIDE SEQUENCE [LARGE SCALE GENOMIC DNA]</scope>
    <source>
        <strain evidence="7 8">NPDC058328</strain>
    </source>
</reference>
<keyword evidence="3" id="KW-0804">Transcription</keyword>
<organism evidence="7 8">
    <name type="scientific">Streptomyces marokkonensis</name>
    <dbReference type="NCBI Taxonomy" id="324855"/>
    <lineage>
        <taxon>Bacteria</taxon>
        <taxon>Bacillati</taxon>
        <taxon>Actinomycetota</taxon>
        <taxon>Actinomycetes</taxon>
        <taxon>Kitasatosporales</taxon>
        <taxon>Streptomycetaceae</taxon>
        <taxon>Streptomyces</taxon>
    </lineage>
</organism>
<keyword evidence="8" id="KW-1185">Reference proteome</keyword>
<accession>A0ABW6Q5P8</accession>
<dbReference type="Gene3D" id="1.10.357.10">
    <property type="entry name" value="Tetracycline Repressor, domain 2"/>
    <property type="match status" value="1"/>
</dbReference>
<dbReference type="InterPro" id="IPR001647">
    <property type="entry name" value="HTH_TetR"/>
</dbReference>
<feature type="region of interest" description="Disordered" evidence="5">
    <location>
        <begin position="1"/>
        <end position="27"/>
    </location>
</feature>
<evidence type="ECO:0000256" key="5">
    <source>
        <dbReference type="SAM" id="MobiDB-lite"/>
    </source>
</evidence>
<keyword evidence="1" id="KW-0805">Transcription regulation</keyword>
<dbReference type="Pfam" id="PF17754">
    <property type="entry name" value="TetR_C_14"/>
    <property type="match status" value="1"/>
</dbReference>
<evidence type="ECO:0000256" key="3">
    <source>
        <dbReference type="ARBA" id="ARBA00023163"/>
    </source>
</evidence>
<dbReference type="Proteomes" id="UP001601627">
    <property type="component" value="Unassembled WGS sequence"/>
</dbReference>
<dbReference type="InterPro" id="IPR041347">
    <property type="entry name" value="MftR_C"/>
</dbReference>
<dbReference type="PRINTS" id="PR00455">
    <property type="entry name" value="HTHTETR"/>
</dbReference>
<dbReference type="SUPFAM" id="SSF46689">
    <property type="entry name" value="Homeodomain-like"/>
    <property type="match status" value="1"/>
</dbReference>
<feature type="DNA-binding region" description="H-T-H motif" evidence="4">
    <location>
        <begin position="50"/>
        <end position="69"/>
    </location>
</feature>
<proteinExistence type="predicted"/>
<evidence type="ECO:0000313" key="8">
    <source>
        <dbReference type="Proteomes" id="UP001601627"/>
    </source>
</evidence>
<evidence type="ECO:0000259" key="6">
    <source>
        <dbReference type="PROSITE" id="PS50977"/>
    </source>
</evidence>
<keyword evidence="2 4" id="KW-0238">DNA-binding</keyword>
<sequence>MTVMTAARTPLTPADPPRPGLRERKKTKTREAIRTAAYSLIEEQGYEATTVEQIAERAEVSPSTVFRYFPTKEDIVLTDEYDQPLLAELTARPADEPWLDSVRYVMRRAIGLAMAEQPDVTLLRARLMLEVPAVRSRMTESLSETGRLLAEAIAVRTGLDADGLEVRVHTMSLMGGLLEVSKYWAERGHRDDFADLVDRALDVFEHGLPTATSRGGGPRT</sequence>
<dbReference type="Gene3D" id="1.10.10.60">
    <property type="entry name" value="Homeodomain-like"/>
    <property type="match status" value="1"/>
</dbReference>
<dbReference type="Pfam" id="PF00440">
    <property type="entry name" value="TetR_N"/>
    <property type="match status" value="1"/>
</dbReference>
<dbReference type="RefSeq" id="WP_388234662.1">
    <property type="nucleotide sequence ID" value="NZ_JBHVZQ010000009.1"/>
</dbReference>
<name>A0ABW6Q5P8_9ACTN</name>
<evidence type="ECO:0000313" key="7">
    <source>
        <dbReference type="EMBL" id="MFF1274533.1"/>
    </source>
</evidence>
<protein>
    <submittedName>
        <fullName evidence="7">TetR/AcrR family transcriptional regulator</fullName>
    </submittedName>
</protein>
<dbReference type="InterPro" id="IPR050109">
    <property type="entry name" value="HTH-type_TetR-like_transc_reg"/>
</dbReference>
<evidence type="ECO:0000256" key="4">
    <source>
        <dbReference type="PROSITE-ProRule" id="PRU00335"/>
    </source>
</evidence>
<dbReference type="PANTHER" id="PTHR30055:SF234">
    <property type="entry name" value="HTH-TYPE TRANSCRIPTIONAL REGULATOR BETI"/>
    <property type="match status" value="1"/>
</dbReference>
<dbReference type="PROSITE" id="PS50977">
    <property type="entry name" value="HTH_TETR_2"/>
    <property type="match status" value="1"/>
</dbReference>
<evidence type="ECO:0000256" key="2">
    <source>
        <dbReference type="ARBA" id="ARBA00023125"/>
    </source>
</evidence>
<feature type="domain" description="HTH tetR-type" evidence="6">
    <location>
        <begin position="27"/>
        <end position="87"/>
    </location>
</feature>
<dbReference type="InterPro" id="IPR009057">
    <property type="entry name" value="Homeodomain-like_sf"/>
</dbReference>
<dbReference type="EMBL" id="JBHVZQ010000009">
    <property type="protein sequence ID" value="MFF1274533.1"/>
    <property type="molecule type" value="Genomic_DNA"/>
</dbReference>
<comment type="caution">
    <text evidence="7">The sequence shown here is derived from an EMBL/GenBank/DDBJ whole genome shotgun (WGS) entry which is preliminary data.</text>
</comment>
<gene>
    <name evidence="7" type="ORF">ACFVZC_14135</name>
</gene>